<name>A0A8D8FIQ7_CULPI</name>
<proteinExistence type="predicted"/>
<reference evidence="2" key="1">
    <citation type="submission" date="2021-05" db="EMBL/GenBank/DDBJ databases">
        <authorList>
            <person name="Alioto T."/>
            <person name="Alioto T."/>
            <person name="Gomez Garrido J."/>
        </authorList>
    </citation>
    <scope>NUCLEOTIDE SEQUENCE</scope>
</reference>
<accession>A0A8D8FIQ7</accession>
<evidence type="ECO:0000313" key="2">
    <source>
        <dbReference type="EMBL" id="CAG6474222.1"/>
    </source>
</evidence>
<dbReference type="EMBL" id="HBUE01074296">
    <property type="protein sequence ID" value="CAG6474222.1"/>
    <property type="molecule type" value="Transcribed_RNA"/>
</dbReference>
<evidence type="ECO:0000256" key="1">
    <source>
        <dbReference type="SAM" id="MobiDB-lite"/>
    </source>
</evidence>
<feature type="region of interest" description="Disordered" evidence="1">
    <location>
        <begin position="28"/>
        <end position="101"/>
    </location>
</feature>
<sequence length="101" mass="11945">MRELGKDCKKTEWEMKEHFVIDSRERLQQQMSDQRMGFQGNNSFNNRNKFFDMMNQGGGGGGGNRNNSFGWEVRDYGHGGRKRQSRFHNHEMEQQQDQQQG</sequence>
<organism evidence="2">
    <name type="scientific">Culex pipiens</name>
    <name type="common">House mosquito</name>
    <dbReference type="NCBI Taxonomy" id="7175"/>
    <lineage>
        <taxon>Eukaryota</taxon>
        <taxon>Metazoa</taxon>
        <taxon>Ecdysozoa</taxon>
        <taxon>Arthropoda</taxon>
        <taxon>Hexapoda</taxon>
        <taxon>Insecta</taxon>
        <taxon>Pterygota</taxon>
        <taxon>Neoptera</taxon>
        <taxon>Endopterygota</taxon>
        <taxon>Diptera</taxon>
        <taxon>Nematocera</taxon>
        <taxon>Culicoidea</taxon>
        <taxon>Culicidae</taxon>
        <taxon>Culicinae</taxon>
        <taxon>Culicini</taxon>
        <taxon>Culex</taxon>
        <taxon>Culex</taxon>
    </lineage>
</organism>
<dbReference type="AlphaFoldDB" id="A0A8D8FIQ7"/>
<protein>
    <submittedName>
        <fullName evidence="2">(northern house mosquito) hypothetical protein</fullName>
    </submittedName>
</protein>
<feature type="compositionally biased region" description="Polar residues" evidence="1">
    <location>
        <begin position="28"/>
        <end position="48"/>
    </location>
</feature>